<dbReference type="Proteomes" id="UP000452235">
    <property type="component" value="Unassembled WGS sequence"/>
</dbReference>
<evidence type="ECO:0000256" key="2">
    <source>
        <dbReference type="ARBA" id="ARBA00012729"/>
    </source>
</evidence>
<dbReference type="OrthoDB" id="73875at2759"/>
<dbReference type="PROSITE" id="PS51782">
    <property type="entry name" value="LYSM"/>
    <property type="match status" value="2"/>
</dbReference>
<comment type="similarity">
    <text evidence="1">Belongs to the glycosyl hydrolase 18 family. Chitinase class V subfamily.</text>
</comment>
<dbReference type="InterPro" id="IPR024079">
    <property type="entry name" value="MetalloPept_cat_dom_sf"/>
</dbReference>
<evidence type="ECO:0000256" key="3">
    <source>
        <dbReference type="ARBA" id="ARBA00022669"/>
    </source>
</evidence>
<evidence type="ECO:0000313" key="6">
    <source>
        <dbReference type="EMBL" id="GFF18913.1"/>
    </source>
</evidence>
<dbReference type="PANTHER" id="PTHR47700">
    <property type="entry name" value="V CHITINASE, PUTATIVE (AFU_ORTHOLOGUE AFUA_6G13720)-RELATED"/>
    <property type="match status" value="1"/>
</dbReference>
<dbReference type="EC" id="3.2.1.14" evidence="2"/>
<dbReference type="Pfam" id="PF00704">
    <property type="entry name" value="Glyco_hydro_18"/>
    <property type="match status" value="1"/>
</dbReference>
<evidence type="ECO:0000256" key="1">
    <source>
        <dbReference type="ARBA" id="ARBA00008682"/>
    </source>
</evidence>
<dbReference type="PROSITE" id="PS51910">
    <property type="entry name" value="GH18_2"/>
    <property type="match status" value="1"/>
</dbReference>
<protein>
    <recommendedName>
        <fullName evidence="2">chitinase</fullName>
        <ecNumber evidence="2">3.2.1.14</ecNumber>
    </recommendedName>
</protein>
<name>A0A5M3Z7U8_ASPTE</name>
<evidence type="ECO:0000313" key="7">
    <source>
        <dbReference type="Proteomes" id="UP000452235"/>
    </source>
</evidence>
<dbReference type="SMART" id="SM00257">
    <property type="entry name" value="LysM"/>
    <property type="match status" value="2"/>
</dbReference>
<dbReference type="SMART" id="SM00636">
    <property type="entry name" value="Glyco_18"/>
    <property type="match status" value="1"/>
</dbReference>
<dbReference type="Gene3D" id="3.20.20.80">
    <property type="entry name" value="Glycosidases"/>
    <property type="match status" value="1"/>
</dbReference>
<dbReference type="Gene3D" id="3.10.50.10">
    <property type="match status" value="1"/>
</dbReference>
<sequence length="1676" mass="183332">MRWFHSALLSPLFFVVLTSAFQVNNHYPAGFGERDKTLTLFPRVRTGPNGEILDPKTADDLFLLHDGAGGCRSHEDTLNAWVTEAMQLHAAIEELYRNVRNDGSKAILWMAWFGLEIDKDIKDIDMDDDFNAQIWNTIGDHIARVSRFFAGGGLENPQVPGEKPRIFCGPEAGTVQSWAKSVVKDRDGQDVVASEDPDTGIKTYLRLWDAFPTWAEDENARAFWFETFKGYDVDFKGHDTLCHSDLENGRKRYAKTARPTSSWPSIAVPHAEFEFGKANRHILLCPPAFNPDPGAHSYRSLAEAIDEDNYPIAGLRDQDQALDRMLPVSATLYHELYHLTDADNTRDTSYHPNEIQAQARNTEYKVGNSHNPETFTYVAMAAYLLIHAPAGEEPCLYLSAFPVRKSSALHRASSGPSSPEIVDDVVTALDNLRGFTLSAITCDETIKFAYSQSVAVGVYSGSGLAGQGTLAQALDLLITQIRNDGSIEKRVAVEMCSSSLARYSLGIMIDTTGDIGTVQRAVQNWNNGTCTSPTQSRGAAAAWGKLSYLAPMISNGTVTDSAKRSWRRAECQTIQVEGGDTCTSLAAECGITLAQFTEYNPDADCNSLQRGQHLCCSAGTLPDFRPQPDENGYCFAYLVKTGDDCSQLAATNGITKEQIEEFNKDTWGWNGCDKMFADYNICLSPGYPPMPAPIPNAVCGPQVNDIAKAPPGTDLRTLNQCPLNACCNIWGQCGTTGEFCTESESATGAPGTAAPGENGCISNCGTDIIIGESPGETYNIAYFEAWSWERPCLRMSVNMINTSAYTHIHYSFVELNEDFSINIEKAAHQFPLFLGIRGVKKIVAVGGWAFSTEPETYHIFRKAVTTPESRNTLVTNIIDFLEEYDLDGVDWDWEYPAEPDIPGIPPGDEDEATGFFLLLSELKGRLPAGKTSSVTGPASFWYLQYFPVDAIAMVTDYLVFMTYDLHGQWDYINKYATPGCPSYDNGLGNCLRSHVNLTETVNALSMITKAGVPSTMTVVGVSSYGRSFEMSAPGCWTEQCTYTGPESGAFPGRCTETAGYISDYEIGEILRTNPTAQDLWDEGSYSDIVVFNETQWVAYMKKDNKETRKGLYPTLNFLGTADWAVDLQSENGGAVANDDEDSSSSGGTYYIDPKIWDAEEPVVTAPPGASLIWPPMPLARPTTITFEDWTTSITYSSLASSIATLPDGTFSTSRWYEVESWLTVLTILPLTTSAIPVWGVTLDKSSTDEGVAITLTSSVQPPPFPVSVTPVLSGTTSIVGATETTTITHDPVVWDSTTYTPRPETWTLGGTTIIKGGMTLPSTEIIVTPNPHPTRTPDPDDEDPALNSKTPTVSPGKPPSPTAPPDCPGCGLPCLDFCNPACPYCPPGMFGPPGRGGGSNNDNNDDDDDDDDDDNDEEDDPDHTILYVSLSDDLFPTAMADPAALSSMHSIVMSDASKLFGISTTTTTTKPTTTTTTARPPDPTPTADCMFWDTILFYTFEIYNIDDWAEQDGGDALRDEEEGCGAIAHWDWNDETDDTYAYVYFTLPFFIKEGCVERVIVSAGGPKLSCKGGGIGPPVKRNFGNQQEESRDENIYGHQWYDHSRAQALEARDDGEKQLSAPVFPPFSDEVWQECRAFYEVLNEETGIQAVEEHNDYIPMTWGGNGDPGPTAAARL</sequence>
<dbReference type="GO" id="GO:0008061">
    <property type="term" value="F:chitin binding"/>
    <property type="evidence" value="ECO:0007669"/>
    <property type="project" value="UniProtKB-KW"/>
</dbReference>
<dbReference type="EMBL" id="BLJY01000009">
    <property type="protein sequence ID" value="GFF18913.1"/>
    <property type="molecule type" value="Genomic_DNA"/>
</dbReference>
<comment type="caution">
    <text evidence="6">The sequence shown here is derived from an EMBL/GenBank/DDBJ whole genome shotgun (WGS) entry which is preliminary data.</text>
</comment>
<dbReference type="SUPFAM" id="SSF54106">
    <property type="entry name" value="LysM domain"/>
    <property type="match status" value="1"/>
</dbReference>
<gene>
    <name evidence="6" type="ORF">ATEIFO6365_0009027600</name>
</gene>
<proteinExistence type="inferred from homology"/>
<dbReference type="VEuPathDB" id="FungiDB:ATEG_10158"/>
<keyword evidence="4" id="KW-0843">Virulence</keyword>
<dbReference type="Gene3D" id="3.40.390.10">
    <property type="entry name" value="Collagenase (Catalytic Domain)"/>
    <property type="match status" value="1"/>
</dbReference>
<dbReference type="Gene3D" id="3.10.350.10">
    <property type="entry name" value="LysM domain"/>
    <property type="match status" value="2"/>
</dbReference>
<dbReference type="GO" id="GO:0008237">
    <property type="term" value="F:metallopeptidase activity"/>
    <property type="evidence" value="ECO:0007669"/>
    <property type="project" value="InterPro"/>
</dbReference>
<dbReference type="InterPro" id="IPR001223">
    <property type="entry name" value="Glyco_hydro18_cat"/>
</dbReference>
<keyword evidence="5" id="KW-0326">Glycosidase</keyword>
<organism evidence="6 7">
    <name type="scientific">Aspergillus terreus</name>
    <dbReference type="NCBI Taxonomy" id="33178"/>
    <lineage>
        <taxon>Eukaryota</taxon>
        <taxon>Fungi</taxon>
        <taxon>Dikarya</taxon>
        <taxon>Ascomycota</taxon>
        <taxon>Pezizomycotina</taxon>
        <taxon>Eurotiomycetes</taxon>
        <taxon>Eurotiomycetidae</taxon>
        <taxon>Eurotiales</taxon>
        <taxon>Aspergillaceae</taxon>
        <taxon>Aspergillus</taxon>
        <taxon>Aspergillus subgen. Circumdati</taxon>
    </lineage>
</organism>
<dbReference type="GO" id="GO:0005975">
    <property type="term" value="P:carbohydrate metabolic process"/>
    <property type="evidence" value="ECO:0007669"/>
    <property type="project" value="InterPro"/>
</dbReference>
<evidence type="ECO:0000256" key="4">
    <source>
        <dbReference type="ARBA" id="ARBA00023026"/>
    </source>
</evidence>
<dbReference type="InterPro" id="IPR011583">
    <property type="entry name" value="Chitinase_II/V-like_cat"/>
</dbReference>
<dbReference type="CDD" id="cd02878">
    <property type="entry name" value="GH18_zymocin_alpha"/>
    <property type="match status" value="1"/>
</dbReference>
<dbReference type="CDD" id="cd00118">
    <property type="entry name" value="LysM"/>
    <property type="match status" value="1"/>
</dbReference>
<dbReference type="Pfam" id="PF01476">
    <property type="entry name" value="LysM"/>
    <property type="match status" value="2"/>
</dbReference>
<dbReference type="SUPFAM" id="SSF57016">
    <property type="entry name" value="Plant lectins/antimicrobial peptides"/>
    <property type="match status" value="1"/>
</dbReference>
<keyword evidence="3" id="KW-0147">Chitin-binding</keyword>
<reference evidence="6 7" key="1">
    <citation type="submission" date="2020-01" db="EMBL/GenBank/DDBJ databases">
        <title>Aspergillus terreus IFO 6365 whole genome shotgun sequence.</title>
        <authorList>
            <person name="Kanamasa S."/>
            <person name="Takahashi H."/>
        </authorList>
    </citation>
    <scope>NUCLEOTIDE SEQUENCE [LARGE SCALE GENOMIC DNA]</scope>
    <source>
        <strain evidence="6 7">IFO 6365</strain>
    </source>
</reference>
<dbReference type="Gene3D" id="3.30.60.10">
    <property type="entry name" value="Endochitinase-like"/>
    <property type="match status" value="1"/>
</dbReference>
<dbReference type="SUPFAM" id="SSF51445">
    <property type="entry name" value="(Trans)glycosidases"/>
    <property type="match status" value="1"/>
</dbReference>
<keyword evidence="7" id="KW-1185">Reference proteome</keyword>
<dbReference type="InterPro" id="IPR036861">
    <property type="entry name" value="Endochitinase-like_sf"/>
</dbReference>
<dbReference type="CDD" id="cd00035">
    <property type="entry name" value="ChtBD1"/>
    <property type="match status" value="1"/>
</dbReference>
<accession>A0A5M3Z7U8</accession>
<keyword evidence="5" id="KW-0378">Hydrolase</keyword>
<dbReference type="InterPro" id="IPR018392">
    <property type="entry name" value="LysM"/>
</dbReference>
<dbReference type="InterPro" id="IPR029070">
    <property type="entry name" value="Chitinase_insertion_sf"/>
</dbReference>
<dbReference type="InterPro" id="IPR017853">
    <property type="entry name" value="GH"/>
</dbReference>
<dbReference type="SUPFAM" id="SSF54556">
    <property type="entry name" value="Chitinase insertion domain"/>
    <property type="match status" value="1"/>
</dbReference>
<evidence type="ECO:0000256" key="5">
    <source>
        <dbReference type="ARBA" id="ARBA00023295"/>
    </source>
</evidence>
<dbReference type="PANTHER" id="PTHR47700:SF2">
    <property type="entry name" value="CHITINASE"/>
    <property type="match status" value="1"/>
</dbReference>
<dbReference type="InterPro" id="IPR036779">
    <property type="entry name" value="LysM_dom_sf"/>
</dbReference>
<dbReference type="GO" id="GO:0008843">
    <property type="term" value="F:endochitinase activity"/>
    <property type="evidence" value="ECO:0007669"/>
    <property type="project" value="UniProtKB-EC"/>
</dbReference>
<dbReference type="InterPro" id="IPR053214">
    <property type="entry name" value="LysM12-like"/>
</dbReference>